<evidence type="ECO:0000256" key="5">
    <source>
        <dbReference type="ARBA" id="ARBA00023136"/>
    </source>
</evidence>
<dbReference type="SUPFAM" id="SSF140478">
    <property type="entry name" value="LemA-like"/>
    <property type="match status" value="1"/>
</dbReference>
<dbReference type="AlphaFoldDB" id="A0A7W9ED08"/>
<dbReference type="PANTHER" id="PTHR34478">
    <property type="entry name" value="PROTEIN LEMA"/>
    <property type="match status" value="1"/>
</dbReference>
<keyword evidence="5" id="KW-0472">Membrane</keyword>
<comment type="caution">
    <text evidence="6">The sequence shown here is derived from an EMBL/GenBank/DDBJ whole genome shotgun (WGS) entry which is preliminary data.</text>
</comment>
<proteinExistence type="inferred from homology"/>
<dbReference type="EMBL" id="JACIJC010000001">
    <property type="protein sequence ID" value="MBB5684454.1"/>
    <property type="molecule type" value="Genomic_DNA"/>
</dbReference>
<dbReference type="InterPro" id="IPR023353">
    <property type="entry name" value="LemA-like_dom_sf"/>
</dbReference>
<organism evidence="6 7">
    <name type="scientific">Sphingobium boeckii</name>
    <dbReference type="NCBI Taxonomy" id="1082345"/>
    <lineage>
        <taxon>Bacteria</taxon>
        <taxon>Pseudomonadati</taxon>
        <taxon>Pseudomonadota</taxon>
        <taxon>Alphaproteobacteria</taxon>
        <taxon>Sphingomonadales</taxon>
        <taxon>Sphingomonadaceae</taxon>
        <taxon>Sphingobium</taxon>
    </lineage>
</organism>
<evidence type="ECO:0000256" key="3">
    <source>
        <dbReference type="ARBA" id="ARBA00022692"/>
    </source>
</evidence>
<keyword evidence="3" id="KW-0812">Transmembrane</keyword>
<evidence type="ECO:0000256" key="2">
    <source>
        <dbReference type="ARBA" id="ARBA00008854"/>
    </source>
</evidence>
<dbReference type="GO" id="GO:0016020">
    <property type="term" value="C:membrane"/>
    <property type="evidence" value="ECO:0007669"/>
    <property type="project" value="UniProtKB-SubCell"/>
</dbReference>
<comment type="subcellular location">
    <subcellularLocation>
        <location evidence="1">Membrane</location>
        <topology evidence="1">Single-pass membrane protein</topology>
    </subcellularLocation>
</comment>
<accession>A0A7W9ED08</accession>
<gene>
    <name evidence="6" type="ORF">FHS49_000445</name>
</gene>
<dbReference type="Pfam" id="PF04011">
    <property type="entry name" value="LemA"/>
    <property type="match status" value="1"/>
</dbReference>
<dbReference type="InterPro" id="IPR007156">
    <property type="entry name" value="MamQ_LemA"/>
</dbReference>
<dbReference type="Gene3D" id="1.20.1440.20">
    <property type="entry name" value="LemA-like domain"/>
    <property type="match status" value="1"/>
</dbReference>
<keyword evidence="4" id="KW-1133">Transmembrane helix</keyword>
<evidence type="ECO:0000313" key="7">
    <source>
        <dbReference type="Proteomes" id="UP000549617"/>
    </source>
</evidence>
<sequence>MIDNRLRLALLAPAIAVSVAGCGINSVPTAEENAKAKWANVQADYQRRADLIPNLVETVKGFAKQESDVLVQVTEARAKATQTTLNPADLNDPAKVKAFQDAQGAVSAALVNFRSITEAYPELKSNENFLALQSQLEGTENRINVSIKDYNEAVQSYNTRIRTFPDMIGAKIIHGAQPMVPFQAQPGSDKAPPVKFG</sequence>
<evidence type="ECO:0000313" key="6">
    <source>
        <dbReference type="EMBL" id="MBB5684454.1"/>
    </source>
</evidence>
<dbReference type="PANTHER" id="PTHR34478:SF2">
    <property type="entry name" value="MEMBRANE PROTEIN"/>
    <property type="match status" value="1"/>
</dbReference>
<protein>
    <submittedName>
        <fullName evidence="6">LemA protein</fullName>
    </submittedName>
</protein>
<reference evidence="6 7" key="1">
    <citation type="submission" date="2020-08" db="EMBL/GenBank/DDBJ databases">
        <title>Genomic Encyclopedia of Type Strains, Phase IV (KMG-IV): sequencing the most valuable type-strain genomes for metagenomic binning, comparative biology and taxonomic classification.</title>
        <authorList>
            <person name="Goeker M."/>
        </authorList>
    </citation>
    <scope>NUCLEOTIDE SEQUENCE [LARGE SCALE GENOMIC DNA]</scope>
    <source>
        <strain evidence="6 7">DSM 25079</strain>
    </source>
</reference>
<dbReference type="PROSITE" id="PS51257">
    <property type="entry name" value="PROKAR_LIPOPROTEIN"/>
    <property type="match status" value="1"/>
</dbReference>
<evidence type="ECO:0000256" key="4">
    <source>
        <dbReference type="ARBA" id="ARBA00022989"/>
    </source>
</evidence>
<keyword evidence="7" id="KW-1185">Reference proteome</keyword>
<comment type="similarity">
    <text evidence="2">Belongs to the LemA family.</text>
</comment>
<name>A0A7W9ED08_9SPHN</name>
<evidence type="ECO:0000256" key="1">
    <source>
        <dbReference type="ARBA" id="ARBA00004167"/>
    </source>
</evidence>
<dbReference type="Proteomes" id="UP000549617">
    <property type="component" value="Unassembled WGS sequence"/>
</dbReference>
<dbReference type="RefSeq" id="WP_184014781.1">
    <property type="nucleotide sequence ID" value="NZ_JACIJC010000001.1"/>
</dbReference>